<dbReference type="Pfam" id="PF01126">
    <property type="entry name" value="Heme_oxygenase"/>
    <property type="match status" value="1"/>
</dbReference>
<dbReference type="OrthoDB" id="652091at2759"/>
<dbReference type="InterPro" id="IPR016084">
    <property type="entry name" value="Haem_Oase-like_multi-hlx"/>
</dbReference>
<dbReference type="CDD" id="cd19165">
    <property type="entry name" value="HemeO"/>
    <property type="match status" value="1"/>
</dbReference>
<dbReference type="STRING" id="296587.C1FIT2"/>
<evidence type="ECO:0000256" key="2">
    <source>
        <dbReference type="ARBA" id="ARBA00022723"/>
    </source>
</evidence>
<accession>C1FIT2</accession>
<dbReference type="InterPro" id="IPR016053">
    <property type="entry name" value="Haem_Oase-like"/>
</dbReference>
<dbReference type="GO" id="GO:0006788">
    <property type="term" value="P:heme oxidation"/>
    <property type="evidence" value="ECO:0007669"/>
    <property type="project" value="InterPro"/>
</dbReference>
<proteinExistence type="predicted"/>
<keyword evidence="1" id="KW-0349">Heme</keyword>
<dbReference type="GO" id="GO:0004392">
    <property type="term" value="F:heme oxygenase (decyclizing) activity"/>
    <property type="evidence" value="ECO:0007669"/>
    <property type="project" value="InterPro"/>
</dbReference>
<dbReference type="Gene3D" id="1.20.910.10">
    <property type="entry name" value="Heme oxygenase-like"/>
    <property type="match status" value="1"/>
</dbReference>
<evidence type="ECO:0000256" key="3">
    <source>
        <dbReference type="ARBA" id="ARBA00023004"/>
    </source>
</evidence>
<dbReference type="KEGG" id="mis:MICPUN_103550"/>
<name>C1FIT2_MICCC</name>
<dbReference type="GeneID" id="8248102"/>
<reference evidence="4 5" key="1">
    <citation type="journal article" date="2009" name="Science">
        <title>Green evolution and dynamic adaptations revealed by genomes of the marine picoeukaryotes Micromonas.</title>
        <authorList>
            <person name="Worden A.Z."/>
            <person name="Lee J.H."/>
            <person name="Mock T."/>
            <person name="Rouze P."/>
            <person name="Simmons M.P."/>
            <person name="Aerts A.L."/>
            <person name="Allen A.E."/>
            <person name="Cuvelier M.L."/>
            <person name="Derelle E."/>
            <person name="Everett M.V."/>
            <person name="Foulon E."/>
            <person name="Grimwood J."/>
            <person name="Gundlach H."/>
            <person name="Henrissat B."/>
            <person name="Napoli C."/>
            <person name="McDonald S.M."/>
            <person name="Parker M.S."/>
            <person name="Rombauts S."/>
            <person name="Salamov A."/>
            <person name="Von Dassow P."/>
            <person name="Badger J.H."/>
            <person name="Coutinho P.M."/>
            <person name="Demir E."/>
            <person name="Dubchak I."/>
            <person name="Gentemann C."/>
            <person name="Eikrem W."/>
            <person name="Gready J.E."/>
            <person name="John U."/>
            <person name="Lanier W."/>
            <person name="Lindquist E.A."/>
            <person name="Lucas S."/>
            <person name="Mayer K.F."/>
            <person name="Moreau H."/>
            <person name="Not F."/>
            <person name="Otillar R."/>
            <person name="Panaud O."/>
            <person name="Pangilinan J."/>
            <person name="Paulsen I."/>
            <person name="Piegu B."/>
            <person name="Poliakov A."/>
            <person name="Robbens S."/>
            <person name="Schmutz J."/>
            <person name="Toulza E."/>
            <person name="Wyss T."/>
            <person name="Zelensky A."/>
            <person name="Zhou K."/>
            <person name="Armbrust E.V."/>
            <person name="Bhattacharya D."/>
            <person name="Goodenough U.W."/>
            <person name="Van de Peer Y."/>
            <person name="Grigoriev I.V."/>
        </authorList>
    </citation>
    <scope>NUCLEOTIDE SEQUENCE [LARGE SCALE GENOMIC DNA]</scope>
    <source>
        <strain evidence="5">RCC299 / NOUM17</strain>
    </source>
</reference>
<sequence length="304" mass="33317">MSSRVASRAASLASFAVRRHASTTATAPDLPSEIFKRSKHNKLGLSKVLDDVTMRSGEHDMRVFGTGTLAALTSKSAYVSFTASHYHFYSELENRLDEAHRADTPSGQVWGKFASELRRAHRLERDLEDLLGTSVGAHPPSPATSEYVAAIADAAERERGGPPLLLAHFYTRYLADLFGGSMMGWPTRRALGLADVPAFYTHDDASINDDRFEYVERVYAAINAAARGADDAVVSAVADEAKLAFRCNAGVYREDGRGSSLSAALGGARVMWGYAKERVWGAREQRDLFGRLVKRRDPVTGEFR</sequence>
<dbReference type="Proteomes" id="UP000002009">
    <property type="component" value="Chromosome 12"/>
</dbReference>
<evidence type="ECO:0000256" key="1">
    <source>
        <dbReference type="ARBA" id="ARBA00022617"/>
    </source>
</evidence>
<dbReference type="EMBL" id="CP001577">
    <property type="protein sequence ID" value="ACO70230.1"/>
    <property type="molecule type" value="Genomic_DNA"/>
</dbReference>
<dbReference type="PANTHER" id="PTHR10720:SF0">
    <property type="entry name" value="HEME OXYGENASE"/>
    <property type="match status" value="1"/>
</dbReference>
<gene>
    <name evidence="4" type="ORF">MICPUN_103550</name>
</gene>
<protein>
    <recommendedName>
        <fullName evidence="6">Heme oxygenase</fullName>
    </recommendedName>
</protein>
<dbReference type="SUPFAM" id="SSF48613">
    <property type="entry name" value="Heme oxygenase-like"/>
    <property type="match status" value="1"/>
</dbReference>
<dbReference type="InterPro" id="IPR002051">
    <property type="entry name" value="Haem_Oase"/>
</dbReference>
<dbReference type="eggNOG" id="KOG4480">
    <property type="taxonomic scope" value="Eukaryota"/>
</dbReference>
<keyword evidence="3" id="KW-0408">Iron</keyword>
<keyword evidence="2" id="KW-0479">Metal-binding</keyword>
<dbReference type="GO" id="GO:0046872">
    <property type="term" value="F:metal ion binding"/>
    <property type="evidence" value="ECO:0007669"/>
    <property type="project" value="UniProtKB-KW"/>
</dbReference>
<dbReference type="RefSeq" id="XP_002508972.1">
    <property type="nucleotide sequence ID" value="XM_002508926.1"/>
</dbReference>
<evidence type="ECO:0000313" key="5">
    <source>
        <dbReference type="Proteomes" id="UP000002009"/>
    </source>
</evidence>
<dbReference type="InParanoid" id="C1FIT2"/>
<organism evidence="4 5">
    <name type="scientific">Micromonas commoda (strain RCC299 / NOUM17 / CCMP2709)</name>
    <name type="common">Picoplanktonic green alga</name>
    <dbReference type="NCBI Taxonomy" id="296587"/>
    <lineage>
        <taxon>Eukaryota</taxon>
        <taxon>Viridiplantae</taxon>
        <taxon>Chlorophyta</taxon>
        <taxon>Mamiellophyceae</taxon>
        <taxon>Mamiellales</taxon>
        <taxon>Mamiellaceae</taxon>
        <taxon>Micromonas</taxon>
    </lineage>
</organism>
<dbReference type="PANTHER" id="PTHR10720">
    <property type="entry name" value="HEME OXYGENASE"/>
    <property type="match status" value="1"/>
</dbReference>
<dbReference type="PRINTS" id="PR00088">
    <property type="entry name" value="HAEMOXYGNASE"/>
</dbReference>
<dbReference type="AlphaFoldDB" id="C1FIT2"/>
<keyword evidence="5" id="KW-1185">Reference proteome</keyword>
<evidence type="ECO:0000313" key="4">
    <source>
        <dbReference type="EMBL" id="ACO70230.1"/>
    </source>
</evidence>
<evidence type="ECO:0008006" key="6">
    <source>
        <dbReference type="Google" id="ProtNLM"/>
    </source>
</evidence>